<dbReference type="GeneID" id="94349136"/>
<dbReference type="RefSeq" id="XP_067818398.1">
    <property type="nucleotide sequence ID" value="XM_067963465.1"/>
</dbReference>
<organism evidence="1 2">
    <name type="scientific">Bremia lactucae</name>
    <name type="common">Lettuce downy mildew</name>
    <dbReference type="NCBI Taxonomy" id="4779"/>
    <lineage>
        <taxon>Eukaryota</taxon>
        <taxon>Sar</taxon>
        <taxon>Stramenopiles</taxon>
        <taxon>Oomycota</taxon>
        <taxon>Peronosporomycetes</taxon>
        <taxon>Peronosporales</taxon>
        <taxon>Peronosporaceae</taxon>
        <taxon>Bremia</taxon>
    </lineage>
</organism>
<dbReference type="OrthoDB" id="127615at2759"/>
<dbReference type="AlphaFoldDB" id="A0A976FLS4"/>
<comment type="caution">
    <text evidence="1">The sequence shown here is derived from an EMBL/GenBank/DDBJ whole genome shotgun (WGS) entry which is preliminary data.</text>
</comment>
<accession>A0A976FLS4</accession>
<sequence>MVLDADHQTLYAGQCLQRVPDLSFLRLCAQDRAAWKDFIETLIAHAPLVAHALLNGSDREKR</sequence>
<dbReference type="KEGG" id="blac:94349136"/>
<evidence type="ECO:0000313" key="2">
    <source>
        <dbReference type="Proteomes" id="UP000294530"/>
    </source>
</evidence>
<proteinExistence type="predicted"/>
<gene>
    <name evidence="1" type="ORF">CCR75_005384</name>
</gene>
<protein>
    <submittedName>
        <fullName evidence="1">Uncharacterized protein</fullName>
    </submittedName>
</protein>
<dbReference type="Proteomes" id="UP000294530">
    <property type="component" value="Unassembled WGS sequence"/>
</dbReference>
<evidence type="ECO:0000313" key="1">
    <source>
        <dbReference type="EMBL" id="TDH68899.1"/>
    </source>
</evidence>
<keyword evidence="2" id="KW-1185">Reference proteome</keyword>
<dbReference type="EMBL" id="SHOA02000019">
    <property type="protein sequence ID" value="TDH68899.1"/>
    <property type="molecule type" value="Genomic_DNA"/>
</dbReference>
<name>A0A976FLS4_BRELC</name>
<reference evidence="1 2" key="1">
    <citation type="journal article" date="2021" name="Genome Biol.">
        <title>AFLAP: assembly-free linkage analysis pipeline using k-mers from genome sequencing data.</title>
        <authorList>
            <person name="Fletcher K."/>
            <person name="Zhang L."/>
            <person name="Gil J."/>
            <person name="Han R."/>
            <person name="Cavanaugh K."/>
            <person name="Michelmore R."/>
        </authorList>
    </citation>
    <scope>NUCLEOTIDE SEQUENCE [LARGE SCALE GENOMIC DNA]</scope>
    <source>
        <strain evidence="1 2">SF5</strain>
    </source>
</reference>